<evidence type="ECO:0000256" key="1">
    <source>
        <dbReference type="SAM" id="MobiDB-lite"/>
    </source>
</evidence>
<dbReference type="AlphaFoldDB" id="X1NAR3"/>
<gene>
    <name evidence="2" type="ORF">S06H3_48315</name>
</gene>
<feature type="region of interest" description="Disordered" evidence="1">
    <location>
        <begin position="59"/>
        <end position="105"/>
    </location>
</feature>
<feature type="non-terminal residue" evidence="2">
    <location>
        <position position="1"/>
    </location>
</feature>
<comment type="caution">
    <text evidence="2">The sequence shown here is derived from an EMBL/GenBank/DDBJ whole genome shotgun (WGS) entry which is preliminary data.</text>
</comment>
<reference evidence="2" key="1">
    <citation type="journal article" date="2014" name="Front. Microbiol.">
        <title>High frequency of phylogenetically diverse reductive dehalogenase-homologous genes in deep subseafloor sedimentary metagenomes.</title>
        <authorList>
            <person name="Kawai M."/>
            <person name="Futagami T."/>
            <person name="Toyoda A."/>
            <person name="Takaki Y."/>
            <person name="Nishi S."/>
            <person name="Hori S."/>
            <person name="Arai W."/>
            <person name="Tsubouchi T."/>
            <person name="Morono Y."/>
            <person name="Uchiyama I."/>
            <person name="Ito T."/>
            <person name="Fujiyama A."/>
            <person name="Inagaki F."/>
            <person name="Takami H."/>
        </authorList>
    </citation>
    <scope>NUCLEOTIDE SEQUENCE</scope>
    <source>
        <strain evidence="2">Expedition CK06-06</strain>
    </source>
</reference>
<organism evidence="2">
    <name type="scientific">marine sediment metagenome</name>
    <dbReference type="NCBI Taxonomy" id="412755"/>
    <lineage>
        <taxon>unclassified sequences</taxon>
        <taxon>metagenomes</taxon>
        <taxon>ecological metagenomes</taxon>
    </lineage>
</organism>
<protein>
    <submittedName>
        <fullName evidence="2">Uncharacterized protein</fullName>
    </submittedName>
</protein>
<name>X1NAR3_9ZZZZ</name>
<evidence type="ECO:0000313" key="2">
    <source>
        <dbReference type="EMBL" id="GAI41097.1"/>
    </source>
</evidence>
<sequence length="105" mass="11577">YHDMSIEEANDEIAQQAAEAAMQEPVVREVYAKDAMESLGMHKELAAIEEAQRLEAEKAKGLLKNNPPIQQGEKITTGEVKKRGRTQAGLEPSPTPQEHKVEGRA</sequence>
<proteinExistence type="predicted"/>
<dbReference type="EMBL" id="BARV01030417">
    <property type="protein sequence ID" value="GAI41097.1"/>
    <property type="molecule type" value="Genomic_DNA"/>
</dbReference>
<accession>X1NAR3</accession>